<reference evidence="7" key="3">
    <citation type="submission" date="2025-09" db="UniProtKB">
        <authorList>
            <consortium name="Ensembl"/>
        </authorList>
    </citation>
    <scope>IDENTIFICATION</scope>
</reference>
<evidence type="ECO:0000313" key="8">
    <source>
        <dbReference type="Proteomes" id="UP000018468"/>
    </source>
</evidence>
<dbReference type="KEGG" id="loc:102695576"/>
<evidence type="ECO:0000313" key="7">
    <source>
        <dbReference type="Ensembl" id="ENSLOCP00000017738.1"/>
    </source>
</evidence>
<keyword evidence="8" id="KW-1185">Reference proteome</keyword>
<dbReference type="SUPFAM" id="SSF81321">
    <property type="entry name" value="Family A G protein-coupled receptor-like"/>
    <property type="match status" value="1"/>
</dbReference>
<dbReference type="Gene3D" id="1.20.1070.10">
    <property type="entry name" value="Rhodopsin 7-helix transmembrane proteins"/>
    <property type="match status" value="1"/>
</dbReference>
<organism evidence="7 8">
    <name type="scientific">Lepisosteus oculatus</name>
    <name type="common">Spotted gar</name>
    <dbReference type="NCBI Taxonomy" id="7918"/>
    <lineage>
        <taxon>Eukaryota</taxon>
        <taxon>Metazoa</taxon>
        <taxon>Chordata</taxon>
        <taxon>Craniata</taxon>
        <taxon>Vertebrata</taxon>
        <taxon>Euteleostomi</taxon>
        <taxon>Actinopterygii</taxon>
        <taxon>Neopterygii</taxon>
        <taxon>Holostei</taxon>
        <taxon>Semionotiformes</taxon>
        <taxon>Lepisosteidae</taxon>
        <taxon>Lepisosteus</taxon>
    </lineage>
</organism>
<evidence type="ECO:0000256" key="4">
    <source>
        <dbReference type="ARBA" id="ARBA00023136"/>
    </source>
</evidence>
<dbReference type="GO" id="GO:0016020">
    <property type="term" value="C:membrane"/>
    <property type="evidence" value="ECO:0000318"/>
    <property type="project" value="GO_Central"/>
</dbReference>
<reference evidence="7" key="2">
    <citation type="submission" date="2025-08" db="UniProtKB">
        <authorList>
            <consortium name="Ensembl"/>
        </authorList>
    </citation>
    <scope>IDENTIFICATION</scope>
</reference>
<evidence type="ECO:0000259" key="6">
    <source>
        <dbReference type="PROSITE" id="PS50262"/>
    </source>
</evidence>
<feature type="transmembrane region" description="Helical" evidence="5">
    <location>
        <begin position="54"/>
        <end position="78"/>
    </location>
</feature>
<proteinExistence type="predicted"/>
<dbReference type="GeneTree" id="ENSGT01130000278414"/>
<feature type="transmembrane region" description="Helical" evidence="5">
    <location>
        <begin position="133"/>
        <end position="153"/>
    </location>
</feature>
<feature type="transmembrane region" description="Helical" evidence="5">
    <location>
        <begin position="217"/>
        <end position="240"/>
    </location>
</feature>
<dbReference type="GeneID" id="102695576"/>
<dbReference type="PANTHER" id="PTHR26451:SF882">
    <property type="entry name" value="OLFACTORY RECEPTOR 11A1-LIKE ISOFORM X1"/>
    <property type="match status" value="1"/>
</dbReference>
<keyword evidence="4 5" id="KW-0472">Membrane</keyword>
<feature type="transmembrane region" description="Helical" evidence="5">
    <location>
        <begin position="17"/>
        <end position="42"/>
    </location>
</feature>
<dbReference type="Bgee" id="ENSLOCG00000014411">
    <property type="expression patterns" value="Expressed in intestine and 9 other cell types or tissues"/>
</dbReference>
<dbReference type="FunCoup" id="W5NAS9">
    <property type="interactions" value="53"/>
</dbReference>
<feature type="transmembrane region" description="Helical" evidence="5">
    <location>
        <begin position="178"/>
        <end position="197"/>
    </location>
</feature>
<protein>
    <submittedName>
        <fullName evidence="7">Zgc:194312</fullName>
    </submittedName>
</protein>
<comment type="subcellular location">
    <subcellularLocation>
        <location evidence="1">Membrane</location>
    </subcellularLocation>
</comment>
<dbReference type="GO" id="GO:0050911">
    <property type="term" value="P:detection of chemical stimulus involved in sensory perception of smell"/>
    <property type="evidence" value="ECO:0000318"/>
    <property type="project" value="GO_Central"/>
</dbReference>
<evidence type="ECO:0000256" key="5">
    <source>
        <dbReference type="SAM" id="Phobius"/>
    </source>
</evidence>
<feature type="domain" description="G-protein coupled receptors family 1 profile" evidence="6">
    <location>
        <begin position="34"/>
        <end position="272"/>
    </location>
</feature>
<dbReference type="InterPro" id="IPR052921">
    <property type="entry name" value="GPCR1_Superfamily_Member"/>
</dbReference>
<evidence type="ECO:0000256" key="3">
    <source>
        <dbReference type="ARBA" id="ARBA00022989"/>
    </source>
</evidence>
<feature type="transmembrane region" description="Helical" evidence="5">
    <location>
        <begin position="84"/>
        <end position="112"/>
    </location>
</feature>
<dbReference type="Pfam" id="PF00001">
    <property type="entry name" value="7tm_1"/>
    <property type="match status" value="1"/>
</dbReference>
<name>W5NAS9_LEPOC</name>
<accession>W5NAS9</accession>
<dbReference type="GO" id="GO:0004930">
    <property type="term" value="F:G protein-coupled receptor activity"/>
    <property type="evidence" value="ECO:0007669"/>
    <property type="project" value="InterPro"/>
</dbReference>
<dbReference type="GO" id="GO:0004984">
    <property type="term" value="F:olfactory receptor activity"/>
    <property type="evidence" value="ECO:0000318"/>
    <property type="project" value="GO_Central"/>
</dbReference>
<dbReference type="FunFam" id="1.20.1070.10:FF:000096">
    <property type="entry name" value="Odorant receptor 131-2"/>
    <property type="match status" value="1"/>
</dbReference>
<dbReference type="AlphaFoldDB" id="W5NAS9"/>
<dbReference type="PROSITE" id="PS50262">
    <property type="entry name" value="G_PROTEIN_RECEP_F1_2"/>
    <property type="match status" value="1"/>
</dbReference>
<sequence length="334" mass="36877">MNATGQELGNGTGQEYASVRACASAVSFLLLAFINLIINYTILRDEELRGQARFVLVFHLLFSGLVYFGVNSAFYLQIYLGARLSAGACLTLVTVLVTSASNILLTLTAMALDRYCAICFPLKYSALCGRQRPWLLGLGTWALALIIPLSLFLPPGAVAADPSTCRRDQLKKGEVQKIVLLSLCTGLILFSYARILLEGRRLGVLSRRNRIGRKTIVMHGAQLAVYLLPTFVNFALHLLNRAGHLQAGAKELFGVVNFAFFSLAQCIAPVIYGLRKEELLEKMHHRFPCLYCNLKGVLEWTVRAARPGLRHPPRERAMTAAQRLISVESPQTPV</sequence>
<keyword evidence="2 5" id="KW-0812">Transmembrane</keyword>
<dbReference type="InterPro" id="IPR000276">
    <property type="entry name" value="GPCR_Rhodpsn"/>
</dbReference>
<evidence type="ECO:0000256" key="1">
    <source>
        <dbReference type="ARBA" id="ARBA00004370"/>
    </source>
</evidence>
<dbReference type="InterPro" id="IPR017452">
    <property type="entry name" value="GPCR_Rhodpsn_7TM"/>
</dbReference>
<dbReference type="Proteomes" id="UP000018468">
    <property type="component" value="Linkage group LG2"/>
</dbReference>
<dbReference type="HOGENOM" id="CLU_951700_0_0_1"/>
<feature type="transmembrane region" description="Helical" evidence="5">
    <location>
        <begin position="252"/>
        <end position="274"/>
    </location>
</feature>
<dbReference type="InParanoid" id="W5NAS9"/>
<dbReference type="OrthoDB" id="9845816at2759"/>
<dbReference type="eggNOG" id="KOG3656">
    <property type="taxonomic scope" value="Eukaryota"/>
</dbReference>
<dbReference type="GO" id="GO:0005549">
    <property type="term" value="F:odorant binding"/>
    <property type="evidence" value="ECO:0000318"/>
    <property type="project" value="GO_Central"/>
</dbReference>
<dbReference type="PANTHER" id="PTHR26451">
    <property type="entry name" value="G_PROTEIN_RECEP_F1_2 DOMAIN-CONTAINING PROTEIN"/>
    <property type="match status" value="1"/>
</dbReference>
<reference evidence="8" key="1">
    <citation type="submission" date="2011-12" db="EMBL/GenBank/DDBJ databases">
        <title>The Draft Genome of Lepisosteus oculatus.</title>
        <authorList>
            <consortium name="The Broad Institute Genome Assembly &amp; Analysis Group"/>
            <consortium name="Computational R&amp;D Group"/>
            <consortium name="and Sequencing Platform"/>
            <person name="Di Palma F."/>
            <person name="Alfoldi J."/>
            <person name="Johnson J."/>
            <person name="Berlin A."/>
            <person name="Gnerre S."/>
            <person name="Jaffe D."/>
            <person name="MacCallum I."/>
            <person name="Young S."/>
            <person name="Walker B.J."/>
            <person name="Lander E.S."/>
            <person name="Lindblad-Toh K."/>
        </authorList>
    </citation>
    <scope>NUCLEOTIDE SEQUENCE [LARGE SCALE GENOMIC DNA]</scope>
</reference>
<dbReference type="Ensembl" id="ENSLOCT00000017770.1">
    <property type="protein sequence ID" value="ENSLOCP00000017738.1"/>
    <property type="gene ID" value="ENSLOCG00000014411.1"/>
</dbReference>
<dbReference type="EMBL" id="AHAT01038657">
    <property type="status" value="NOT_ANNOTATED_CDS"/>
    <property type="molecule type" value="Genomic_DNA"/>
</dbReference>
<dbReference type="CDD" id="cd00637">
    <property type="entry name" value="7tm_classA_rhodopsin-like"/>
    <property type="match status" value="1"/>
</dbReference>
<dbReference type="RefSeq" id="XP_069042733.1">
    <property type="nucleotide sequence ID" value="XM_069186632.1"/>
</dbReference>
<evidence type="ECO:0000256" key="2">
    <source>
        <dbReference type="ARBA" id="ARBA00022692"/>
    </source>
</evidence>
<dbReference type="OMA" id="HRFPCCS"/>
<keyword evidence="3 5" id="KW-1133">Transmembrane helix</keyword>